<dbReference type="InterPro" id="IPR011991">
    <property type="entry name" value="ArsR-like_HTH"/>
</dbReference>
<proteinExistence type="predicted"/>
<dbReference type="RefSeq" id="WP_200116052.1">
    <property type="nucleotide sequence ID" value="NZ_JAEHOH010000019.1"/>
</dbReference>
<dbReference type="InterPro" id="IPR036390">
    <property type="entry name" value="WH_DNA-bd_sf"/>
</dbReference>
<dbReference type="PROSITE" id="PS50987">
    <property type="entry name" value="HTH_ARSR_2"/>
    <property type="match status" value="1"/>
</dbReference>
<evidence type="ECO:0000313" key="2">
    <source>
        <dbReference type="EMBL" id="MBK0419918.1"/>
    </source>
</evidence>
<reference evidence="2" key="1">
    <citation type="submission" date="2020-12" db="EMBL/GenBank/DDBJ databases">
        <title>Leucobacter sp. CAS1, isolated from Chromium sludge.</title>
        <authorList>
            <person name="Xu Z."/>
        </authorList>
    </citation>
    <scope>NUCLEOTIDE SEQUENCE</scope>
    <source>
        <strain evidence="2">CSA1</strain>
    </source>
</reference>
<comment type="caution">
    <text evidence="2">The sequence shown here is derived from an EMBL/GenBank/DDBJ whole genome shotgun (WGS) entry which is preliminary data.</text>
</comment>
<dbReference type="GO" id="GO:0003700">
    <property type="term" value="F:DNA-binding transcription factor activity"/>
    <property type="evidence" value="ECO:0007669"/>
    <property type="project" value="InterPro"/>
</dbReference>
<accession>A0A934Q8X6</accession>
<dbReference type="AlphaFoldDB" id="A0A934Q8X6"/>
<dbReference type="EMBL" id="JAEHOH010000019">
    <property type="protein sequence ID" value="MBK0419918.1"/>
    <property type="molecule type" value="Genomic_DNA"/>
</dbReference>
<feature type="domain" description="HTH arsR-type" evidence="1">
    <location>
        <begin position="5"/>
        <end position="98"/>
    </location>
</feature>
<name>A0A934Q8X6_9MICO</name>
<evidence type="ECO:0000259" key="1">
    <source>
        <dbReference type="PROSITE" id="PS50987"/>
    </source>
</evidence>
<dbReference type="SUPFAM" id="SSF46785">
    <property type="entry name" value="Winged helix' DNA-binding domain"/>
    <property type="match status" value="1"/>
</dbReference>
<dbReference type="InterPro" id="IPR036388">
    <property type="entry name" value="WH-like_DNA-bd_sf"/>
</dbReference>
<dbReference type="SMART" id="SM00418">
    <property type="entry name" value="HTH_ARSR"/>
    <property type="match status" value="1"/>
</dbReference>
<evidence type="ECO:0000313" key="3">
    <source>
        <dbReference type="Proteomes" id="UP000608530"/>
    </source>
</evidence>
<keyword evidence="3" id="KW-1185">Reference proteome</keyword>
<protein>
    <submittedName>
        <fullName evidence="2">Winged helix-turn-helix transcriptional regulator</fullName>
    </submittedName>
</protein>
<dbReference type="InterPro" id="IPR001845">
    <property type="entry name" value="HTH_ArsR_DNA-bd_dom"/>
</dbReference>
<dbReference type="PANTHER" id="PTHR38600:SF2">
    <property type="entry name" value="SLL0088 PROTEIN"/>
    <property type="match status" value="1"/>
</dbReference>
<organism evidence="2 3">
    <name type="scientific">Leucobacter chromiisoli</name>
    <dbReference type="NCBI Taxonomy" id="2796471"/>
    <lineage>
        <taxon>Bacteria</taxon>
        <taxon>Bacillati</taxon>
        <taxon>Actinomycetota</taxon>
        <taxon>Actinomycetes</taxon>
        <taxon>Micrococcales</taxon>
        <taxon>Microbacteriaceae</taxon>
        <taxon>Leucobacter</taxon>
    </lineage>
</organism>
<gene>
    <name evidence="2" type="ORF">JD276_12840</name>
</gene>
<sequence>MVVNEQDLSDERVNRIFRALADATRRDIVRRTLDAEASISELARDYDMSFAAVQKHVAVLEAADLVARIPRGRERIIRGNPDTIRRTRELLGHFEQIWRARIDRLDALLAEEPPGPTRQG</sequence>
<dbReference type="Pfam" id="PF12840">
    <property type="entry name" value="HTH_20"/>
    <property type="match status" value="1"/>
</dbReference>
<dbReference type="Proteomes" id="UP000608530">
    <property type="component" value="Unassembled WGS sequence"/>
</dbReference>
<dbReference type="PANTHER" id="PTHR38600">
    <property type="entry name" value="TRANSCRIPTIONAL REGULATORY PROTEIN"/>
    <property type="match status" value="1"/>
</dbReference>
<dbReference type="CDD" id="cd00090">
    <property type="entry name" value="HTH_ARSR"/>
    <property type="match status" value="1"/>
</dbReference>
<dbReference type="Gene3D" id="1.10.10.10">
    <property type="entry name" value="Winged helix-like DNA-binding domain superfamily/Winged helix DNA-binding domain"/>
    <property type="match status" value="1"/>
</dbReference>